<dbReference type="OrthoDB" id="5318346at2759"/>
<feature type="compositionally biased region" description="Polar residues" evidence="1">
    <location>
        <begin position="14"/>
        <end position="30"/>
    </location>
</feature>
<dbReference type="AlphaFoldDB" id="A0A1F5LVA0"/>
<dbReference type="RefSeq" id="XP_022492510.1">
    <property type="nucleotide sequence ID" value="XM_022627605.1"/>
</dbReference>
<proteinExistence type="predicted"/>
<dbReference type="EMBL" id="LXJU01000002">
    <property type="protein sequence ID" value="OGE57083.1"/>
    <property type="molecule type" value="Genomic_DNA"/>
</dbReference>
<evidence type="ECO:0000259" key="2">
    <source>
        <dbReference type="Pfam" id="PF07985"/>
    </source>
</evidence>
<sequence>MPSTSRRTKRPQKRTQVTDDNGWTHVTSGGNVRRVMRSRPDSTNGTSTDPSFEPVLAPAEAPGRLTITELQTQYREHSEKWEGSETWVNLAGVLQKKLRERGSERAFTSPGPTSSLSESSSTSTSCRSEPAYGPVDAIVCIGLGSPSGFLRDGWTDRRSVSMYQLAALVSIKDMVTAQMEETSHSQIQPVKVYAQDPVFNHLDKTLLADLDIEVLAHPQAFTHITHNTLLFCPGAEKKHLELLLPSKPWLVFGGPLEHATADAGGALQTFVDATGSYCLPEFGPLEHAFWNMRLYWVEGETVEKQKE</sequence>
<feature type="region of interest" description="Disordered" evidence="1">
    <location>
        <begin position="1"/>
        <end position="62"/>
    </location>
</feature>
<feature type="compositionally biased region" description="Basic residues" evidence="1">
    <location>
        <begin position="1"/>
        <end position="13"/>
    </location>
</feature>
<comment type="caution">
    <text evidence="3">The sequence shown here is derived from an EMBL/GenBank/DDBJ whole genome shotgun (WGS) entry which is preliminary data.</text>
</comment>
<organism evidence="3 4">
    <name type="scientific">Penicillium arizonense</name>
    <dbReference type="NCBI Taxonomy" id="1835702"/>
    <lineage>
        <taxon>Eukaryota</taxon>
        <taxon>Fungi</taxon>
        <taxon>Dikarya</taxon>
        <taxon>Ascomycota</taxon>
        <taxon>Pezizomycotina</taxon>
        <taxon>Eurotiomycetes</taxon>
        <taxon>Eurotiomycetidae</taxon>
        <taxon>Eurotiales</taxon>
        <taxon>Aspergillaceae</taxon>
        <taxon>Penicillium</taxon>
    </lineage>
</organism>
<evidence type="ECO:0000313" key="3">
    <source>
        <dbReference type="EMBL" id="OGE57083.1"/>
    </source>
</evidence>
<dbReference type="GeneID" id="34572339"/>
<feature type="domain" description="SRR1-like" evidence="2">
    <location>
        <begin position="130"/>
        <end position="296"/>
    </location>
</feature>
<evidence type="ECO:0000256" key="1">
    <source>
        <dbReference type="SAM" id="MobiDB-lite"/>
    </source>
</evidence>
<protein>
    <recommendedName>
        <fullName evidence="2">SRR1-like domain-containing protein</fullName>
    </recommendedName>
</protein>
<feature type="compositionally biased region" description="Polar residues" evidence="1">
    <location>
        <begin position="41"/>
        <end position="50"/>
    </location>
</feature>
<dbReference type="PANTHER" id="PTHR42080">
    <property type="entry name" value="SRR1 DOMAIN-CONTAINING PROTEIN"/>
    <property type="match status" value="1"/>
</dbReference>
<feature type="compositionally biased region" description="Low complexity" evidence="1">
    <location>
        <begin position="108"/>
        <end position="128"/>
    </location>
</feature>
<dbReference type="STRING" id="1835702.A0A1F5LVA0"/>
<gene>
    <name evidence="3" type="ORF">PENARI_c002G06937</name>
</gene>
<keyword evidence="4" id="KW-1185">Reference proteome</keyword>
<dbReference type="PANTHER" id="PTHR42080:SF1">
    <property type="entry name" value="SRR1-LIKE DOMAIN-CONTAINING PROTEIN"/>
    <property type="match status" value="1"/>
</dbReference>
<accession>A0A1F5LVA0</accession>
<reference evidence="3 4" key="1">
    <citation type="journal article" date="2016" name="Sci. Rep.">
        <title>Penicillium arizonense, a new, genome sequenced fungal species, reveals a high chemical diversity in secreted metabolites.</title>
        <authorList>
            <person name="Grijseels S."/>
            <person name="Nielsen J.C."/>
            <person name="Randelovic M."/>
            <person name="Nielsen J."/>
            <person name="Nielsen K.F."/>
            <person name="Workman M."/>
            <person name="Frisvad J.C."/>
        </authorList>
    </citation>
    <scope>NUCLEOTIDE SEQUENCE [LARGE SCALE GENOMIC DNA]</scope>
    <source>
        <strain evidence="3 4">CBS 141311</strain>
    </source>
</reference>
<dbReference type="Proteomes" id="UP000177622">
    <property type="component" value="Unassembled WGS sequence"/>
</dbReference>
<evidence type="ECO:0000313" key="4">
    <source>
        <dbReference type="Proteomes" id="UP000177622"/>
    </source>
</evidence>
<name>A0A1F5LVA0_PENAI</name>
<feature type="region of interest" description="Disordered" evidence="1">
    <location>
        <begin position="101"/>
        <end position="128"/>
    </location>
</feature>
<dbReference type="InterPro" id="IPR012942">
    <property type="entry name" value="SRR1-like"/>
</dbReference>
<dbReference type="Pfam" id="PF07985">
    <property type="entry name" value="SRR1"/>
    <property type="match status" value="1"/>
</dbReference>